<reference evidence="2" key="1">
    <citation type="submission" date="2023-04" db="EMBL/GenBank/DDBJ databases">
        <title>Completed genome of Mycoplasma lagogenitalium type strain 12MS.</title>
        <authorList>
            <person name="Spergser J."/>
        </authorList>
    </citation>
    <scope>NUCLEOTIDE SEQUENCE</scope>
    <source>
        <strain evidence="2">12MS</strain>
    </source>
</reference>
<proteinExistence type="predicted"/>
<evidence type="ECO:0000313" key="3">
    <source>
        <dbReference type="Proteomes" id="UP001179842"/>
    </source>
</evidence>
<name>A0ABY8LU76_9BACT</name>
<gene>
    <name evidence="2" type="ORF">QEG99_00640</name>
</gene>
<dbReference type="EMBL" id="CP122979">
    <property type="protein sequence ID" value="WGI36784.1"/>
    <property type="molecule type" value="Genomic_DNA"/>
</dbReference>
<dbReference type="Proteomes" id="UP001179842">
    <property type="component" value="Chromosome"/>
</dbReference>
<accession>A0ABY8LU76</accession>
<dbReference type="RefSeq" id="WP_280102086.1">
    <property type="nucleotide sequence ID" value="NZ_CP122979.1"/>
</dbReference>
<sequence>MGGEVESWKFKKTNFDDIVIVYDFKSDSKKWTILDNGKIFSFFNNVKVKHSMFPETFKEDWKELNRSEQMTYHNPELRKKLREELENRYKDNLEKLNKEMEYQNLREKHNFFQESVNFINIKQLEDHPINNERKYIAINLFNFLVAKKEVIQNSKNNEIETFYTLNSNTPYFINEAKLNIKNNFNFENNSIEIINDIKETKFDLDKYYKNLSHSNVSIIDISSAPDPYNDDETIRMPYSNFIIKSKYPFVRVVMKTYIVETKTNIDNLKYSDIENALKIQ</sequence>
<keyword evidence="3" id="KW-1185">Reference proteome</keyword>
<evidence type="ECO:0000313" key="2">
    <source>
        <dbReference type="EMBL" id="WGI36784.1"/>
    </source>
</evidence>
<feature type="coiled-coil region" evidence="1">
    <location>
        <begin position="79"/>
        <end position="106"/>
    </location>
</feature>
<organism evidence="2 3">
    <name type="scientific">Mesomycoplasma lagogenitalium</name>
    <dbReference type="NCBI Taxonomy" id="171286"/>
    <lineage>
        <taxon>Bacteria</taxon>
        <taxon>Bacillati</taxon>
        <taxon>Mycoplasmatota</taxon>
        <taxon>Mycoplasmoidales</taxon>
        <taxon>Metamycoplasmataceae</taxon>
        <taxon>Mesomycoplasma</taxon>
    </lineage>
</organism>
<evidence type="ECO:0000256" key="1">
    <source>
        <dbReference type="SAM" id="Coils"/>
    </source>
</evidence>
<keyword evidence="1" id="KW-0175">Coiled coil</keyword>
<protein>
    <submittedName>
        <fullName evidence="2">Uncharacterized protein</fullName>
    </submittedName>
</protein>